<dbReference type="InterPro" id="IPR014438">
    <property type="entry name" value="Glucan_biosyn_MdoG/MdoD"/>
</dbReference>
<dbReference type="FunFam" id="2.70.98.10:FF:000001">
    <property type="entry name" value="Glucans biosynthesis protein G"/>
    <property type="match status" value="1"/>
</dbReference>
<comment type="subcellular location">
    <subcellularLocation>
        <location evidence="1">Periplasm</location>
    </subcellularLocation>
</comment>
<dbReference type="InterPro" id="IPR007444">
    <property type="entry name" value="Glucan_biosyn_MdoG_C"/>
</dbReference>
<dbReference type="AlphaFoldDB" id="A0A918N0P9"/>
<dbReference type="InterPro" id="IPR014718">
    <property type="entry name" value="GH-type_carb-bd"/>
</dbReference>
<evidence type="ECO:0000256" key="3">
    <source>
        <dbReference type="ARBA" id="ARBA00009284"/>
    </source>
</evidence>
<comment type="caution">
    <text evidence="9">The sequence shown here is derived from an EMBL/GenBank/DDBJ whole genome shotgun (WGS) entry which is preliminary data.</text>
</comment>
<accession>A0A918N0P9</accession>
<proteinExistence type="inferred from homology"/>
<keyword evidence="10" id="KW-1185">Reference proteome</keyword>
<sequence length="512" mass="57282">MSALMATAIVLMSTQMGYAQSSSSPPSADSSLLQSIIKDAKQSAGQDYTLTDHKLHEKLAGMDYQQYRAIRFRPEQSLWKETSPYDVQLFHPGFLYDKPVTIYTVGDDNEVTRLPFSAEKFRYDKGAQQFAGLTNEKNGYAGFRLHYPINRDDYRDEFVVFLGASYFRLVGQDQVYGLSARGLALNTGSPEGEEFPHFTAFWLKQPDEEGPVTVYARLESESVTGAYRFVITPGQDTTVDVKSWLFAREDVEKLGIAPFTSMYLYGENSATRPDDYRPEVHDSDGVLMHTHAGERIWRPLTNPANLQITSLSDTAPQGFGMLQRDLNWQSYLDSEALYHQRPGLWVTPEAGFDKGRLELVEIPTDSETHDNIVAYWVPASPMQAGDERYFAYQLKTVNGAELDTSVAQVVRTRHGSTVLPGEEATDESAKRRFTVDFSAPDTAAALTDATLVAEAANASVSETRVFAVNGGKEWRATFLVTPKSDKPVDMRVHIASAGKRLSEVWNYVYQPK</sequence>
<dbReference type="GO" id="GO:0051274">
    <property type="term" value="P:beta-glucan biosynthetic process"/>
    <property type="evidence" value="ECO:0007669"/>
    <property type="project" value="TreeGrafter"/>
</dbReference>
<feature type="domain" description="Glucan biosynthesis periplasmic MdoG C-terminal" evidence="8">
    <location>
        <begin position="34"/>
        <end position="508"/>
    </location>
</feature>
<evidence type="ECO:0000256" key="7">
    <source>
        <dbReference type="SAM" id="SignalP"/>
    </source>
</evidence>
<dbReference type="PANTHER" id="PTHR30504:SF4">
    <property type="entry name" value="GLUCANS BIOSYNTHESIS PROTEIN G"/>
    <property type="match status" value="1"/>
</dbReference>
<dbReference type="GO" id="GO:0030246">
    <property type="term" value="F:carbohydrate binding"/>
    <property type="evidence" value="ECO:0007669"/>
    <property type="project" value="InterPro"/>
</dbReference>
<evidence type="ECO:0000313" key="10">
    <source>
        <dbReference type="Proteomes" id="UP000631300"/>
    </source>
</evidence>
<dbReference type="SUPFAM" id="SSF81296">
    <property type="entry name" value="E set domains"/>
    <property type="match status" value="1"/>
</dbReference>
<evidence type="ECO:0000256" key="2">
    <source>
        <dbReference type="ARBA" id="ARBA00005001"/>
    </source>
</evidence>
<reference evidence="9" key="2">
    <citation type="submission" date="2020-09" db="EMBL/GenBank/DDBJ databases">
        <authorList>
            <person name="Sun Q."/>
            <person name="Kim S."/>
        </authorList>
    </citation>
    <scope>NUCLEOTIDE SEQUENCE</scope>
    <source>
        <strain evidence="9">KCTC 22164</strain>
    </source>
</reference>
<dbReference type="Proteomes" id="UP000631300">
    <property type="component" value="Unassembled WGS sequence"/>
</dbReference>
<dbReference type="SUPFAM" id="SSF74650">
    <property type="entry name" value="Galactose mutarotase-like"/>
    <property type="match status" value="1"/>
</dbReference>
<evidence type="ECO:0000256" key="5">
    <source>
        <dbReference type="ARBA" id="ARBA00022729"/>
    </source>
</evidence>
<gene>
    <name evidence="9" type="primary">opgG</name>
    <name evidence="9" type="ORF">GCM10007391_26410</name>
</gene>
<keyword evidence="6" id="KW-0574">Periplasm</keyword>
<dbReference type="Gene3D" id="2.70.98.10">
    <property type="match status" value="1"/>
</dbReference>
<comment type="pathway">
    <text evidence="2">Glycan metabolism; osmoregulated periplasmic glucan (OPG) biosynthesis.</text>
</comment>
<dbReference type="Pfam" id="PF04349">
    <property type="entry name" value="MdoG"/>
    <property type="match status" value="1"/>
</dbReference>
<reference evidence="9" key="1">
    <citation type="journal article" date="2014" name="Int. J. Syst. Evol. Microbiol.">
        <title>Complete genome sequence of Corynebacterium casei LMG S-19264T (=DSM 44701T), isolated from a smear-ripened cheese.</title>
        <authorList>
            <consortium name="US DOE Joint Genome Institute (JGI-PGF)"/>
            <person name="Walter F."/>
            <person name="Albersmeier A."/>
            <person name="Kalinowski J."/>
            <person name="Ruckert C."/>
        </authorList>
    </citation>
    <scope>NUCLEOTIDE SEQUENCE</scope>
    <source>
        <strain evidence="9">KCTC 22164</strain>
    </source>
</reference>
<evidence type="ECO:0000313" key="9">
    <source>
        <dbReference type="EMBL" id="GGW90832.1"/>
    </source>
</evidence>
<dbReference type="PANTHER" id="PTHR30504">
    <property type="entry name" value="GLUCANS BIOSYNTHESIS PROTEIN"/>
    <property type="match status" value="1"/>
</dbReference>
<dbReference type="InterPro" id="IPR014756">
    <property type="entry name" value="Ig_E-set"/>
</dbReference>
<keyword evidence="5 7" id="KW-0732">Signal</keyword>
<protein>
    <recommendedName>
        <fullName evidence="4">Glucans biosynthesis protein G</fullName>
    </recommendedName>
</protein>
<feature type="signal peptide" evidence="7">
    <location>
        <begin position="1"/>
        <end position="19"/>
    </location>
</feature>
<feature type="chain" id="PRO_5038078741" description="Glucans biosynthesis protein G" evidence="7">
    <location>
        <begin position="20"/>
        <end position="512"/>
    </location>
</feature>
<dbReference type="InterPro" id="IPR011013">
    <property type="entry name" value="Gal_mutarotase_sf_dom"/>
</dbReference>
<dbReference type="EMBL" id="BMXP01000007">
    <property type="protein sequence ID" value="GGW90832.1"/>
    <property type="molecule type" value="Genomic_DNA"/>
</dbReference>
<evidence type="ECO:0000256" key="4">
    <source>
        <dbReference type="ARBA" id="ARBA00015376"/>
    </source>
</evidence>
<comment type="similarity">
    <text evidence="3">Belongs to the OpgD/OpgG family.</text>
</comment>
<name>A0A918N0P9_9ALTE</name>
<dbReference type="GO" id="GO:0003824">
    <property type="term" value="F:catalytic activity"/>
    <property type="evidence" value="ECO:0007669"/>
    <property type="project" value="InterPro"/>
</dbReference>
<evidence type="ECO:0000256" key="1">
    <source>
        <dbReference type="ARBA" id="ARBA00004418"/>
    </source>
</evidence>
<evidence type="ECO:0000256" key="6">
    <source>
        <dbReference type="ARBA" id="ARBA00022764"/>
    </source>
</evidence>
<organism evidence="9 10">
    <name type="scientific">Alteromonas halophila</name>
    <dbReference type="NCBI Taxonomy" id="516698"/>
    <lineage>
        <taxon>Bacteria</taxon>
        <taxon>Pseudomonadati</taxon>
        <taxon>Pseudomonadota</taxon>
        <taxon>Gammaproteobacteria</taxon>
        <taxon>Alteromonadales</taxon>
        <taxon>Alteromonadaceae</taxon>
        <taxon>Alteromonas/Salinimonas group</taxon>
        <taxon>Alteromonas</taxon>
    </lineage>
</organism>
<dbReference type="InterPro" id="IPR013783">
    <property type="entry name" value="Ig-like_fold"/>
</dbReference>
<evidence type="ECO:0000259" key="8">
    <source>
        <dbReference type="Pfam" id="PF04349"/>
    </source>
</evidence>
<dbReference type="PIRSF" id="PIRSF006281">
    <property type="entry name" value="MdoG"/>
    <property type="match status" value="1"/>
</dbReference>
<dbReference type="Gene3D" id="2.60.40.10">
    <property type="entry name" value="Immunoglobulins"/>
    <property type="match status" value="1"/>
</dbReference>
<dbReference type="GO" id="GO:0030288">
    <property type="term" value="C:outer membrane-bounded periplasmic space"/>
    <property type="evidence" value="ECO:0007669"/>
    <property type="project" value="TreeGrafter"/>
</dbReference>